<evidence type="ECO:0000313" key="2">
    <source>
        <dbReference type="EMBL" id="ANC62677.1"/>
    </source>
</evidence>
<reference evidence="2" key="1">
    <citation type="submission" date="2016-03" db="EMBL/GenBank/DDBJ databases">
        <title>Salivirus in children with diarrhoea, western India.</title>
        <authorList>
            <person name="Itta K.C."/>
            <person name="Roy S."/>
            <person name="Aundhakar C."/>
            <person name="Jali S."/>
        </authorList>
    </citation>
    <scope>NUCLEOTIDE SEQUENCE</scope>
    <source>
        <strain evidence="2">K-285</strain>
    </source>
</reference>
<dbReference type="EMBL" id="KU872015">
    <property type="protein sequence ID" value="ANC62677.1"/>
    <property type="molecule type" value="Genomic_RNA"/>
</dbReference>
<protein>
    <submittedName>
        <fullName evidence="2">3D</fullName>
    </submittedName>
</protein>
<organism evidence="2">
    <name type="scientific">Salivirus A</name>
    <dbReference type="NCBI Taxonomy" id="1330524"/>
    <lineage>
        <taxon>Viruses</taxon>
        <taxon>Riboviria</taxon>
        <taxon>Orthornavirae</taxon>
        <taxon>Pisuviricota</taxon>
        <taxon>Pisoniviricetes</taxon>
        <taxon>Picornavirales</taxon>
        <taxon>Picornaviridae</taxon>
        <taxon>Kodimesavirinae</taxon>
        <taxon>Salivirus</taxon>
        <taxon>Salivirus aklasse</taxon>
    </lineage>
</organism>
<feature type="non-terminal residue" evidence="2">
    <location>
        <position position="1"/>
    </location>
</feature>
<feature type="non-terminal residue" evidence="2">
    <location>
        <position position="146"/>
    </location>
</feature>
<name>A0A160I900_9PICO</name>
<accession>A0A160I900</accession>
<feature type="region of interest" description="Disordered" evidence="1">
    <location>
        <begin position="1"/>
        <end position="21"/>
    </location>
</feature>
<proteinExistence type="predicted"/>
<feature type="compositionally biased region" description="Low complexity" evidence="1">
    <location>
        <begin position="11"/>
        <end position="21"/>
    </location>
</feature>
<feature type="compositionally biased region" description="Pro residues" evidence="1">
    <location>
        <begin position="1"/>
        <end position="10"/>
    </location>
</feature>
<evidence type="ECO:0000256" key="1">
    <source>
        <dbReference type="SAM" id="MobiDB-lite"/>
    </source>
</evidence>
<sequence>RAPTWMPSPSPSTTRATSRRPGLAWKRRLIGTFPSSPTNSQFFLRKMPFVVSTTWMPSTSPNLLATLGQHRAGLAGLCLTRMAILSLSFRTPSIPSGTVAPTSTNLSSRMSCAPRRKPELEKPGLWRRPRYKRLWSDAVFLVLSST</sequence>